<evidence type="ECO:0000313" key="6">
    <source>
        <dbReference type="Proteomes" id="UP001176940"/>
    </source>
</evidence>
<keyword evidence="2" id="KW-0677">Repeat</keyword>
<reference evidence="5" key="1">
    <citation type="submission" date="2023-07" db="EMBL/GenBank/DDBJ databases">
        <authorList>
            <person name="Stuckert A."/>
        </authorList>
    </citation>
    <scope>NUCLEOTIDE SEQUENCE</scope>
</reference>
<proteinExistence type="predicted"/>
<evidence type="ECO:0000256" key="1">
    <source>
        <dbReference type="ARBA" id="ARBA00022574"/>
    </source>
</evidence>
<dbReference type="SUPFAM" id="SSF50978">
    <property type="entry name" value="WD40 repeat-like"/>
    <property type="match status" value="1"/>
</dbReference>
<dbReference type="InterPro" id="IPR050865">
    <property type="entry name" value="BEACH_Domain"/>
</dbReference>
<name>A0ABN9KX45_9NEOB</name>
<evidence type="ECO:0000259" key="4">
    <source>
        <dbReference type="Pfam" id="PF20426"/>
    </source>
</evidence>
<organism evidence="5 6">
    <name type="scientific">Ranitomeya imitator</name>
    <name type="common">mimic poison frog</name>
    <dbReference type="NCBI Taxonomy" id="111125"/>
    <lineage>
        <taxon>Eukaryota</taxon>
        <taxon>Metazoa</taxon>
        <taxon>Chordata</taxon>
        <taxon>Craniata</taxon>
        <taxon>Vertebrata</taxon>
        <taxon>Euteleostomi</taxon>
        <taxon>Amphibia</taxon>
        <taxon>Batrachia</taxon>
        <taxon>Anura</taxon>
        <taxon>Neobatrachia</taxon>
        <taxon>Hyloidea</taxon>
        <taxon>Dendrobatidae</taxon>
        <taxon>Dendrobatinae</taxon>
        <taxon>Ranitomeya</taxon>
    </lineage>
</organism>
<dbReference type="Proteomes" id="UP001176940">
    <property type="component" value="Unassembled WGS sequence"/>
</dbReference>
<sequence>MDNSLIRACSVQVFCQRGILEEFCSEVGRLCFLPQSPLMFKDQMQQDVIMVLKFPSNSPVTHVAANTLPHLTIPAVVTVTCSRLFAVNRWHNTVGLRGAPGYSLDQAHHLPIEMDSLIANNSGVNKRQITDLVDQSIQINAHCFVVTADNRYILICGFWDKSFRVYSTETGKLTQIVFGHWDVVTCLARSESYIGGDCYIVSGSRDATLLLWYWSGRHHIIGDNPNNRAVLLQSGPVVVTVQSGASHLHTMSYFSCLLAMAPAQAYFVCPVEGRAKYCNAQAPGKVREAQRPRTAVLCSALNRTDKVRRSRSVKTRRGRHPMKIGGPGPQRPSDWTAAGPPLGFIRGLSTALENALQNAVDKSLMPINAIFYPIRMCTEF</sequence>
<gene>
    <name evidence="5" type="ORF">RIMI_LOCUS3108734</name>
</gene>
<feature type="region of interest" description="Disordered" evidence="3">
    <location>
        <begin position="309"/>
        <end position="336"/>
    </location>
</feature>
<dbReference type="InterPro" id="IPR036322">
    <property type="entry name" value="WD40_repeat_dom_sf"/>
</dbReference>
<comment type="caution">
    <text evidence="5">The sequence shown here is derived from an EMBL/GenBank/DDBJ whole genome shotgun (WGS) entry which is preliminary data.</text>
</comment>
<dbReference type="Pfam" id="PF20426">
    <property type="entry name" value="NBCH_WD40"/>
    <property type="match status" value="1"/>
</dbReference>
<evidence type="ECO:0000313" key="5">
    <source>
        <dbReference type="EMBL" id="CAJ0927728.1"/>
    </source>
</evidence>
<dbReference type="InterPro" id="IPR046851">
    <property type="entry name" value="NBCH_WD40"/>
</dbReference>
<dbReference type="PANTHER" id="PTHR13743">
    <property type="entry name" value="BEIGE/BEACH-RELATED"/>
    <property type="match status" value="1"/>
</dbReference>
<keyword evidence="6" id="KW-1185">Reference proteome</keyword>
<dbReference type="EMBL" id="CAUEEQ010004558">
    <property type="protein sequence ID" value="CAJ0927728.1"/>
    <property type="molecule type" value="Genomic_DNA"/>
</dbReference>
<keyword evidence="1" id="KW-0853">WD repeat</keyword>
<evidence type="ECO:0000256" key="3">
    <source>
        <dbReference type="SAM" id="MobiDB-lite"/>
    </source>
</evidence>
<feature type="compositionally biased region" description="Basic residues" evidence="3">
    <location>
        <begin position="309"/>
        <end position="322"/>
    </location>
</feature>
<protein>
    <recommendedName>
        <fullName evidence="4">Neurobeachin beta-propeller domain-containing protein</fullName>
    </recommendedName>
</protein>
<dbReference type="Gene3D" id="2.130.10.10">
    <property type="entry name" value="YVTN repeat-like/Quinoprotein amine dehydrogenase"/>
    <property type="match status" value="1"/>
</dbReference>
<feature type="domain" description="Neurobeachin beta-propeller" evidence="4">
    <location>
        <begin position="123"/>
        <end position="215"/>
    </location>
</feature>
<accession>A0ABN9KX45</accession>
<dbReference type="InterPro" id="IPR015943">
    <property type="entry name" value="WD40/YVTN_repeat-like_dom_sf"/>
</dbReference>
<evidence type="ECO:0000256" key="2">
    <source>
        <dbReference type="ARBA" id="ARBA00022737"/>
    </source>
</evidence>
<dbReference type="PANTHER" id="PTHR13743:SF62">
    <property type="entry name" value="NEUROBEACHIN"/>
    <property type="match status" value="1"/>
</dbReference>